<feature type="non-terminal residue" evidence="3">
    <location>
        <position position="130"/>
    </location>
</feature>
<name>A0A1V9YBH0_9STRA</name>
<reference evidence="3 4" key="1">
    <citation type="journal article" date="2014" name="Genome Biol. Evol.">
        <title>The secreted proteins of Achlya hypogyna and Thraustotheca clavata identify the ancestral oomycete secretome and reveal gene acquisitions by horizontal gene transfer.</title>
        <authorList>
            <person name="Misner I."/>
            <person name="Blouin N."/>
            <person name="Leonard G."/>
            <person name="Richards T.A."/>
            <person name="Lane C.E."/>
        </authorList>
    </citation>
    <scope>NUCLEOTIDE SEQUENCE [LARGE SCALE GENOMIC DNA]</scope>
    <source>
        <strain evidence="3 4">ATCC 34112</strain>
    </source>
</reference>
<dbReference type="EMBL" id="JNBS01004552">
    <property type="protein sequence ID" value="OQR83093.1"/>
    <property type="molecule type" value="Genomic_DNA"/>
</dbReference>
<feature type="compositionally biased region" description="Polar residues" evidence="1">
    <location>
        <begin position="113"/>
        <end position="130"/>
    </location>
</feature>
<comment type="caution">
    <text evidence="3">The sequence shown here is derived from an EMBL/GenBank/DDBJ whole genome shotgun (WGS) entry which is preliminary data.</text>
</comment>
<protein>
    <submittedName>
        <fullName evidence="3">Uncharacterized protein</fullName>
    </submittedName>
</protein>
<gene>
    <name evidence="3" type="ORF">THRCLA_23184</name>
</gene>
<feature type="compositionally biased region" description="Low complexity" evidence="1">
    <location>
        <begin position="91"/>
        <end position="112"/>
    </location>
</feature>
<feature type="region of interest" description="Disordered" evidence="1">
    <location>
        <begin position="65"/>
        <end position="130"/>
    </location>
</feature>
<organism evidence="3 4">
    <name type="scientific">Thraustotheca clavata</name>
    <dbReference type="NCBI Taxonomy" id="74557"/>
    <lineage>
        <taxon>Eukaryota</taxon>
        <taxon>Sar</taxon>
        <taxon>Stramenopiles</taxon>
        <taxon>Oomycota</taxon>
        <taxon>Saprolegniomycetes</taxon>
        <taxon>Saprolegniales</taxon>
        <taxon>Achlyaceae</taxon>
        <taxon>Thraustotheca</taxon>
    </lineage>
</organism>
<feature type="compositionally biased region" description="Polar residues" evidence="1">
    <location>
        <begin position="68"/>
        <end position="82"/>
    </location>
</feature>
<dbReference type="OrthoDB" id="10652851at2759"/>
<proteinExistence type="predicted"/>
<evidence type="ECO:0000256" key="1">
    <source>
        <dbReference type="SAM" id="MobiDB-lite"/>
    </source>
</evidence>
<keyword evidence="2" id="KW-0472">Membrane</keyword>
<dbReference type="AlphaFoldDB" id="A0A1V9YBH0"/>
<evidence type="ECO:0000313" key="4">
    <source>
        <dbReference type="Proteomes" id="UP000243217"/>
    </source>
</evidence>
<feature type="transmembrane region" description="Helical" evidence="2">
    <location>
        <begin position="42"/>
        <end position="64"/>
    </location>
</feature>
<evidence type="ECO:0000313" key="3">
    <source>
        <dbReference type="EMBL" id="OQR83093.1"/>
    </source>
</evidence>
<keyword evidence="4" id="KW-1185">Reference proteome</keyword>
<accession>A0A1V9YBH0</accession>
<keyword evidence="2" id="KW-0812">Transmembrane</keyword>
<sequence>MNTSRFSYSDPRTTDIAIMEESDAKDTNAFIDEFQRRKRNRIAMILGAGVMVVGIAAAVILLSGGGNHESSQSSSIGNTPVPTSAGPVSISGGTTTGTTGSTGNEGTQTNSNDISTKTPGDGTNNAGENS</sequence>
<keyword evidence="2" id="KW-1133">Transmembrane helix</keyword>
<dbReference type="Proteomes" id="UP000243217">
    <property type="component" value="Unassembled WGS sequence"/>
</dbReference>
<evidence type="ECO:0000256" key="2">
    <source>
        <dbReference type="SAM" id="Phobius"/>
    </source>
</evidence>